<feature type="domain" description="Carboxylesterase type B" evidence="2">
    <location>
        <begin position="42"/>
        <end position="346"/>
    </location>
</feature>
<dbReference type="SUPFAM" id="SSF53474">
    <property type="entry name" value="alpha/beta-Hydrolases"/>
    <property type="match status" value="1"/>
</dbReference>
<feature type="compositionally biased region" description="Low complexity" evidence="1">
    <location>
        <begin position="10"/>
        <end position="23"/>
    </location>
</feature>
<feature type="region of interest" description="Disordered" evidence="1">
    <location>
        <begin position="1"/>
        <end position="50"/>
    </location>
</feature>
<evidence type="ECO:0000259" key="2">
    <source>
        <dbReference type="Pfam" id="PF00135"/>
    </source>
</evidence>
<dbReference type="EMBL" id="FUZP01000003">
    <property type="protein sequence ID" value="SKC68803.1"/>
    <property type="molecule type" value="Genomic_DNA"/>
</dbReference>
<accession>A0A1T5KYU0</accession>
<dbReference type="Proteomes" id="UP000190857">
    <property type="component" value="Unassembled WGS sequence"/>
</dbReference>
<dbReference type="Pfam" id="PF00135">
    <property type="entry name" value="COesterase"/>
    <property type="match status" value="1"/>
</dbReference>
<reference evidence="3 4" key="1">
    <citation type="submission" date="2017-02" db="EMBL/GenBank/DDBJ databases">
        <authorList>
            <person name="Peterson S.W."/>
        </authorList>
    </citation>
    <scope>NUCLEOTIDE SEQUENCE [LARGE SCALE GENOMIC DNA]</scope>
    <source>
        <strain evidence="3 4">VKM Ac-2059</strain>
    </source>
</reference>
<keyword evidence="4" id="KW-1185">Reference proteome</keyword>
<dbReference type="PANTHER" id="PTHR11559">
    <property type="entry name" value="CARBOXYLESTERASE"/>
    <property type="match status" value="1"/>
</dbReference>
<evidence type="ECO:0000256" key="1">
    <source>
        <dbReference type="SAM" id="MobiDB-lite"/>
    </source>
</evidence>
<sequence length="475" mass="50652">MRGMSDHNVPPAASAAPATSGSPNLSGRRFDSGSAPRFEPPCGPVEGWNDGAVVRATGIPYAEAERFERPRPVPDRGAGDMLGATEWSHASPQPYNAFLEQVLGATPDRHPSEHCQQLSVTMPADLARGETVPVMVWIHGGSYANGAGDLPVMDPAALVAEQRVVVVTVTYRLGILGFLGDGTDERPANLGLLDMLEAFRWVRRNIQAFGGDPARVTAFGQSAGADAVAHLLAVPEASSLFSRAIIQSAPLGLARGRARMTSLMAEAAAQVTTETPVDKVVALSAKLQRIAAPFGLKGGMPFSTQYGFDPLPAERNIERAWNEAAPRVDVLIGHTSEEGRLFVPNLPKLKRWVGLPVVGPVIQQAIVGLATWLVYGRTDSRFARRHAKAGGRVHSYVVSWKAPGNPFGAAHMIDLPLLFGDEAAWRDAALVAGATRQEIDANGTILRQLWGDFARGDALAARGRVPGLIAYRRVG</sequence>
<dbReference type="Gene3D" id="3.40.50.1820">
    <property type="entry name" value="alpha/beta hydrolase"/>
    <property type="match status" value="1"/>
</dbReference>
<organism evidence="3 4">
    <name type="scientific">Okibacterium fritillariae</name>
    <dbReference type="NCBI Taxonomy" id="123320"/>
    <lineage>
        <taxon>Bacteria</taxon>
        <taxon>Bacillati</taxon>
        <taxon>Actinomycetota</taxon>
        <taxon>Actinomycetes</taxon>
        <taxon>Micrococcales</taxon>
        <taxon>Microbacteriaceae</taxon>
        <taxon>Okibacterium</taxon>
    </lineage>
</organism>
<dbReference type="InterPro" id="IPR002018">
    <property type="entry name" value="CarbesteraseB"/>
</dbReference>
<dbReference type="InterPro" id="IPR050309">
    <property type="entry name" value="Type-B_Carboxylest/Lipase"/>
</dbReference>
<dbReference type="STRING" id="123320.SAMN06309945_2681"/>
<protein>
    <submittedName>
        <fullName evidence="3">Para-nitrobenzyl esterase</fullName>
    </submittedName>
</protein>
<evidence type="ECO:0000313" key="3">
    <source>
        <dbReference type="EMBL" id="SKC68803.1"/>
    </source>
</evidence>
<gene>
    <name evidence="3" type="ORF">SAMN06309945_2681</name>
</gene>
<name>A0A1T5KYU0_9MICO</name>
<dbReference type="InterPro" id="IPR029058">
    <property type="entry name" value="AB_hydrolase_fold"/>
</dbReference>
<proteinExistence type="predicted"/>
<evidence type="ECO:0000313" key="4">
    <source>
        <dbReference type="Proteomes" id="UP000190857"/>
    </source>
</evidence>
<dbReference type="AlphaFoldDB" id="A0A1T5KYU0"/>